<evidence type="ECO:0000256" key="7">
    <source>
        <dbReference type="SAM" id="MobiDB-lite"/>
    </source>
</evidence>
<dbReference type="InterPro" id="IPR027304">
    <property type="entry name" value="Trigger_fact/SurA_dom_sf"/>
</dbReference>
<feature type="domain" description="PpiC" evidence="9">
    <location>
        <begin position="191"/>
        <end position="282"/>
    </location>
</feature>
<dbReference type="GeneID" id="98644947"/>
<evidence type="ECO:0000313" key="10">
    <source>
        <dbReference type="EMBL" id="QEG14417.1"/>
    </source>
</evidence>
<keyword evidence="5 6" id="KW-0413">Isomerase</keyword>
<keyword evidence="11" id="KW-1185">Reference proteome</keyword>
<evidence type="ECO:0000256" key="3">
    <source>
        <dbReference type="ARBA" id="ARBA00022729"/>
    </source>
</evidence>
<evidence type="ECO:0000259" key="9">
    <source>
        <dbReference type="PROSITE" id="PS50198"/>
    </source>
</evidence>
<evidence type="ECO:0000256" key="5">
    <source>
        <dbReference type="ARBA" id="ARBA00023235"/>
    </source>
</evidence>
<evidence type="ECO:0000256" key="8">
    <source>
        <dbReference type="SAM" id="Phobius"/>
    </source>
</evidence>
<keyword evidence="8" id="KW-0812">Transmembrane</keyword>
<evidence type="ECO:0000256" key="4">
    <source>
        <dbReference type="ARBA" id="ARBA00023110"/>
    </source>
</evidence>
<dbReference type="Proteomes" id="UP000322887">
    <property type="component" value="Chromosome"/>
</dbReference>
<dbReference type="EMBL" id="CP042910">
    <property type="protein sequence ID" value="QEG14417.1"/>
    <property type="molecule type" value="Genomic_DNA"/>
</dbReference>
<dbReference type="InterPro" id="IPR050245">
    <property type="entry name" value="PrsA_foldase"/>
</dbReference>
<dbReference type="EC" id="5.2.1.8" evidence="2"/>
<dbReference type="GO" id="GO:0016853">
    <property type="term" value="F:isomerase activity"/>
    <property type="evidence" value="ECO:0007669"/>
    <property type="project" value="UniProtKB-KW"/>
</dbReference>
<feature type="transmembrane region" description="Helical" evidence="8">
    <location>
        <begin position="21"/>
        <end position="39"/>
    </location>
</feature>
<organism evidence="10 11">
    <name type="scientific">Gimesia maris</name>
    <dbReference type="NCBI Taxonomy" id="122"/>
    <lineage>
        <taxon>Bacteria</taxon>
        <taxon>Pseudomonadati</taxon>
        <taxon>Planctomycetota</taxon>
        <taxon>Planctomycetia</taxon>
        <taxon>Planctomycetales</taxon>
        <taxon>Planctomycetaceae</taxon>
        <taxon>Gimesia</taxon>
    </lineage>
</organism>
<sequence length="369" mass="40552">MGDPFPNPHATKAKTNSNRKIIFFAAGTGLVLLAGVLLFQTFNAKTGAAGEDKSAGTVRISGNQPSARTQPVAKVGSVVISEDELARECIALYGPEVLENVINRAIIEQACQKAGVNVEQAEVHAEVEKIAKRFNLDTKTWYEMLQAERKMNPNQYRRNVIWPMLALRKLAGQRTKLSQDQVQKAFVRDYGPRVKARMIMMDNLSRAQKVWDEVKKNPGDFERFARDYSIEPNSRALGGAIQPIPQFSENESLWKAAFKLKEGEVSGIVQIGLSRYAILLCEGRTEPIVNSIKEVENQLVDQLTEEQTQEAVARVFAKLKEQTRVDNYITGTTTGGVSQTSGTSFSNGQPGQSGGAIPSPTQGLNGSPR</sequence>
<keyword evidence="8" id="KW-0472">Membrane</keyword>
<dbReference type="SUPFAM" id="SSF54534">
    <property type="entry name" value="FKBP-like"/>
    <property type="match status" value="1"/>
</dbReference>
<feature type="compositionally biased region" description="Polar residues" evidence="7">
    <location>
        <begin position="359"/>
        <end position="369"/>
    </location>
</feature>
<dbReference type="PANTHER" id="PTHR47245:SF1">
    <property type="entry name" value="FOLDASE PROTEIN PRSA"/>
    <property type="match status" value="1"/>
</dbReference>
<dbReference type="RefSeq" id="WP_002646895.1">
    <property type="nucleotide sequence ID" value="NZ_CP036353.1"/>
</dbReference>
<dbReference type="InterPro" id="IPR000297">
    <property type="entry name" value="PPIase_PpiC"/>
</dbReference>
<gene>
    <name evidence="10" type="ORF">GmarT_02520</name>
</gene>
<evidence type="ECO:0000313" key="11">
    <source>
        <dbReference type="Proteomes" id="UP000322887"/>
    </source>
</evidence>
<evidence type="ECO:0000256" key="6">
    <source>
        <dbReference type="PROSITE-ProRule" id="PRU00278"/>
    </source>
</evidence>
<name>A0ABX5YFC5_9PLAN</name>
<dbReference type="InterPro" id="IPR046357">
    <property type="entry name" value="PPIase_dom_sf"/>
</dbReference>
<evidence type="ECO:0000256" key="2">
    <source>
        <dbReference type="ARBA" id="ARBA00013194"/>
    </source>
</evidence>
<dbReference type="Pfam" id="PF00639">
    <property type="entry name" value="Rotamase"/>
    <property type="match status" value="1"/>
</dbReference>
<comment type="catalytic activity">
    <reaction evidence="1">
        <text>[protein]-peptidylproline (omega=180) = [protein]-peptidylproline (omega=0)</text>
        <dbReference type="Rhea" id="RHEA:16237"/>
        <dbReference type="Rhea" id="RHEA-COMP:10747"/>
        <dbReference type="Rhea" id="RHEA-COMP:10748"/>
        <dbReference type="ChEBI" id="CHEBI:83833"/>
        <dbReference type="ChEBI" id="CHEBI:83834"/>
        <dbReference type="EC" id="5.2.1.8"/>
    </reaction>
</comment>
<reference evidence="10 11" key="1">
    <citation type="submission" date="2019-08" db="EMBL/GenBank/DDBJ databases">
        <title>Deep-cultivation of Planctomycetes and their phenomic and genomic characterization uncovers novel biology.</title>
        <authorList>
            <person name="Wiegand S."/>
            <person name="Jogler M."/>
            <person name="Boedeker C."/>
            <person name="Pinto D."/>
            <person name="Vollmers J."/>
            <person name="Rivas-Marin E."/>
            <person name="Kohn T."/>
            <person name="Peeters S.H."/>
            <person name="Heuer A."/>
            <person name="Rast P."/>
            <person name="Oberbeckmann S."/>
            <person name="Bunk B."/>
            <person name="Jeske O."/>
            <person name="Meyerdierks A."/>
            <person name="Storesund J.E."/>
            <person name="Kallscheuer N."/>
            <person name="Luecker S."/>
            <person name="Lage O.M."/>
            <person name="Pohl T."/>
            <person name="Merkel B.J."/>
            <person name="Hornburger P."/>
            <person name="Mueller R.-W."/>
            <person name="Bruemmer F."/>
            <person name="Labrenz M."/>
            <person name="Spormann A.M."/>
            <person name="Op den Camp H."/>
            <person name="Overmann J."/>
            <person name="Amann R."/>
            <person name="Jetten M.S.M."/>
            <person name="Mascher T."/>
            <person name="Medema M.H."/>
            <person name="Devos D.P."/>
            <person name="Kaster A.-K."/>
            <person name="Ovreas L."/>
            <person name="Rohde M."/>
            <person name="Galperin M.Y."/>
            <person name="Jogler C."/>
        </authorList>
    </citation>
    <scope>NUCLEOTIDE SEQUENCE [LARGE SCALE GENOMIC DNA]</scope>
    <source>
        <strain evidence="10 11">DSM 8797</strain>
    </source>
</reference>
<proteinExistence type="predicted"/>
<keyword evidence="4 6" id="KW-0697">Rotamase</keyword>
<dbReference type="Gene3D" id="3.10.50.40">
    <property type="match status" value="1"/>
</dbReference>
<dbReference type="SUPFAM" id="SSF109998">
    <property type="entry name" value="Triger factor/SurA peptide-binding domain-like"/>
    <property type="match status" value="1"/>
</dbReference>
<dbReference type="PANTHER" id="PTHR47245">
    <property type="entry name" value="PEPTIDYLPROLYL ISOMERASE"/>
    <property type="match status" value="1"/>
</dbReference>
<accession>A0ABX5YFC5</accession>
<protein>
    <recommendedName>
        <fullName evidence="2">peptidylprolyl isomerase</fullName>
        <ecNumber evidence="2">5.2.1.8</ecNumber>
    </recommendedName>
</protein>
<dbReference type="Gene3D" id="1.10.4030.10">
    <property type="entry name" value="Porin chaperone SurA, peptide-binding domain"/>
    <property type="match status" value="1"/>
</dbReference>
<feature type="region of interest" description="Disordered" evidence="7">
    <location>
        <begin position="329"/>
        <end position="369"/>
    </location>
</feature>
<keyword evidence="3" id="KW-0732">Signal</keyword>
<keyword evidence="8" id="KW-1133">Transmembrane helix</keyword>
<evidence type="ECO:0000256" key="1">
    <source>
        <dbReference type="ARBA" id="ARBA00000971"/>
    </source>
</evidence>
<feature type="compositionally biased region" description="Low complexity" evidence="7">
    <location>
        <begin position="330"/>
        <end position="346"/>
    </location>
</feature>
<dbReference type="PROSITE" id="PS50198">
    <property type="entry name" value="PPIC_PPIASE_2"/>
    <property type="match status" value="1"/>
</dbReference>